<feature type="compositionally biased region" description="Pro residues" evidence="2">
    <location>
        <begin position="47"/>
        <end position="71"/>
    </location>
</feature>
<dbReference type="AlphaFoldDB" id="A0A4Z2E3R0"/>
<dbReference type="Pfam" id="PF08385">
    <property type="entry name" value="DHC_N1"/>
    <property type="match status" value="1"/>
</dbReference>
<dbReference type="GO" id="GO:0051959">
    <property type="term" value="F:dynein light intermediate chain binding"/>
    <property type="evidence" value="ECO:0007669"/>
    <property type="project" value="InterPro"/>
</dbReference>
<feature type="domain" description="Dynein heavy chain tail" evidence="3">
    <location>
        <begin position="202"/>
        <end position="250"/>
    </location>
</feature>
<name>A0A4Z2E3R0_9TELE</name>
<dbReference type="EMBL" id="SRLO01018007">
    <property type="protein sequence ID" value="TNN23576.1"/>
    <property type="molecule type" value="Genomic_DNA"/>
</dbReference>
<reference evidence="4 5" key="1">
    <citation type="submission" date="2019-03" db="EMBL/GenBank/DDBJ databases">
        <title>First draft genome of Liparis tanakae, snailfish: a comprehensive survey of snailfish specific genes.</title>
        <authorList>
            <person name="Kim W."/>
            <person name="Song I."/>
            <person name="Jeong J.-H."/>
            <person name="Kim D."/>
            <person name="Kim S."/>
            <person name="Ryu S."/>
            <person name="Song J.Y."/>
            <person name="Lee S.K."/>
        </authorList>
    </citation>
    <scope>NUCLEOTIDE SEQUENCE [LARGE SCALE GENOMIC DNA]</scope>
    <source>
        <tissue evidence="4">Muscle</tissue>
    </source>
</reference>
<sequence>MKDLRSSKEPTVSSLQPLLGRCLFFLRTTDKAITTANVQQVCSAPRPQTPDPPDPRPQTPDPPDPPDPRPPLTVGRCPPVKEVTFGMLDCGEGVGLLQGLETLLAQVMVPALRSQQIAERQPNDRQPVTPDLPPDLPLQAAGRAQAGGSFLASVDRFLARLSSAKGDVEGRFRLRQLVLPDAVQQLSGPADYTAAANDSELVERLEGVASEWTNQIKQVLTESEQMRKEADDVGPSAELEHWKRRMVTFTR</sequence>
<feature type="region of interest" description="Disordered" evidence="2">
    <location>
        <begin position="117"/>
        <end position="139"/>
    </location>
</feature>
<organism evidence="4 5">
    <name type="scientific">Liparis tanakae</name>
    <name type="common">Tanaka's snailfish</name>
    <dbReference type="NCBI Taxonomy" id="230148"/>
    <lineage>
        <taxon>Eukaryota</taxon>
        <taxon>Metazoa</taxon>
        <taxon>Chordata</taxon>
        <taxon>Craniata</taxon>
        <taxon>Vertebrata</taxon>
        <taxon>Euteleostomi</taxon>
        <taxon>Actinopterygii</taxon>
        <taxon>Neopterygii</taxon>
        <taxon>Teleostei</taxon>
        <taxon>Neoteleostei</taxon>
        <taxon>Acanthomorphata</taxon>
        <taxon>Eupercaria</taxon>
        <taxon>Perciformes</taxon>
        <taxon>Cottioidei</taxon>
        <taxon>Cottales</taxon>
        <taxon>Liparidae</taxon>
        <taxon>Liparis</taxon>
    </lineage>
</organism>
<dbReference type="Proteomes" id="UP000314294">
    <property type="component" value="Unassembled WGS sequence"/>
</dbReference>
<feature type="region of interest" description="Disordered" evidence="2">
    <location>
        <begin position="37"/>
        <end position="76"/>
    </location>
</feature>
<dbReference type="OrthoDB" id="286107at2759"/>
<comment type="caution">
    <text evidence="4">The sequence shown here is derived from an EMBL/GenBank/DDBJ whole genome shotgun (WGS) entry which is preliminary data.</text>
</comment>
<dbReference type="GO" id="GO:0005858">
    <property type="term" value="C:axonemal dynein complex"/>
    <property type="evidence" value="ECO:0007669"/>
    <property type="project" value="TreeGrafter"/>
</dbReference>
<feature type="coiled-coil region" evidence="1">
    <location>
        <begin position="202"/>
        <end position="229"/>
    </location>
</feature>
<accession>A0A4Z2E3R0</accession>
<proteinExistence type="predicted"/>
<dbReference type="GO" id="GO:0007018">
    <property type="term" value="P:microtubule-based movement"/>
    <property type="evidence" value="ECO:0007669"/>
    <property type="project" value="InterPro"/>
</dbReference>
<dbReference type="PANTHER" id="PTHR46532:SF13">
    <property type="entry name" value="CYTOPLASMIC DYNEIN 1 HEAVY CHAIN 1"/>
    <property type="match status" value="1"/>
</dbReference>
<evidence type="ECO:0000259" key="3">
    <source>
        <dbReference type="Pfam" id="PF08385"/>
    </source>
</evidence>
<keyword evidence="1" id="KW-0175">Coiled coil</keyword>
<dbReference type="InterPro" id="IPR026983">
    <property type="entry name" value="DHC"/>
</dbReference>
<evidence type="ECO:0000313" key="4">
    <source>
        <dbReference type="EMBL" id="TNN23576.1"/>
    </source>
</evidence>
<evidence type="ECO:0000256" key="1">
    <source>
        <dbReference type="SAM" id="Coils"/>
    </source>
</evidence>
<protein>
    <submittedName>
        <fullName evidence="4">Dynein heavy chain 5, axonemal</fullName>
    </submittedName>
</protein>
<evidence type="ECO:0000256" key="2">
    <source>
        <dbReference type="SAM" id="MobiDB-lite"/>
    </source>
</evidence>
<keyword evidence="5" id="KW-1185">Reference proteome</keyword>
<dbReference type="PANTHER" id="PTHR46532">
    <property type="entry name" value="MALE FERTILITY FACTOR KL5"/>
    <property type="match status" value="1"/>
</dbReference>
<dbReference type="GO" id="GO:0045505">
    <property type="term" value="F:dynein intermediate chain binding"/>
    <property type="evidence" value="ECO:0007669"/>
    <property type="project" value="InterPro"/>
</dbReference>
<evidence type="ECO:0000313" key="5">
    <source>
        <dbReference type="Proteomes" id="UP000314294"/>
    </source>
</evidence>
<dbReference type="InterPro" id="IPR013594">
    <property type="entry name" value="Dynein_heavy_tail"/>
</dbReference>
<gene>
    <name evidence="4" type="primary">Dnah5_2</name>
    <name evidence="4" type="ORF">EYF80_066302</name>
</gene>